<evidence type="ECO:0000313" key="2">
    <source>
        <dbReference type="Proteomes" id="UP001165960"/>
    </source>
</evidence>
<organism evidence="1 2">
    <name type="scientific">Entomophthora muscae</name>
    <dbReference type="NCBI Taxonomy" id="34485"/>
    <lineage>
        <taxon>Eukaryota</taxon>
        <taxon>Fungi</taxon>
        <taxon>Fungi incertae sedis</taxon>
        <taxon>Zoopagomycota</taxon>
        <taxon>Entomophthoromycotina</taxon>
        <taxon>Entomophthoromycetes</taxon>
        <taxon>Entomophthorales</taxon>
        <taxon>Entomophthoraceae</taxon>
        <taxon>Entomophthora</taxon>
    </lineage>
</organism>
<dbReference type="EMBL" id="QTSX02007254">
    <property type="protein sequence ID" value="KAJ9049271.1"/>
    <property type="molecule type" value="Genomic_DNA"/>
</dbReference>
<dbReference type="Proteomes" id="UP001165960">
    <property type="component" value="Unassembled WGS sequence"/>
</dbReference>
<name>A0ACC2RGU1_9FUNG</name>
<gene>
    <name evidence="1" type="primary">SLA1_3</name>
    <name evidence="1" type="ORF">DSO57_1026420</name>
</gene>
<reference evidence="1" key="1">
    <citation type="submission" date="2022-04" db="EMBL/GenBank/DDBJ databases">
        <title>Genome of the entomopathogenic fungus Entomophthora muscae.</title>
        <authorList>
            <person name="Elya C."/>
            <person name="Lovett B.R."/>
            <person name="Lee E."/>
            <person name="Macias A.M."/>
            <person name="Hajek A.E."/>
            <person name="De Bivort B.L."/>
            <person name="Kasson M.T."/>
            <person name="De Fine Licht H.H."/>
            <person name="Stajich J.E."/>
        </authorList>
    </citation>
    <scope>NUCLEOTIDE SEQUENCE</scope>
    <source>
        <strain evidence="1">Berkeley</strain>
    </source>
</reference>
<keyword evidence="2" id="KW-1185">Reference proteome</keyword>
<sequence length="198" mass="22976">MDFKRVCRALYKYEAVEEGELSFEEEAIIYIWDDSNEEWWRASLEMAQNESELVTGLIPYNYVEEMEHLCKARALYDYEALNNDELSFKEGAEFLVYQKDGEDWMMVNYNGVFGFVPQSYVEEFSEDNFEDQGYLEPTKPVEQVPVQTDSPDREPVSAAPILAEPSVAKKSLKDDYGLLESFGSGQEKEKQEESETWS</sequence>
<evidence type="ECO:0000313" key="1">
    <source>
        <dbReference type="EMBL" id="KAJ9049271.1"/>
    </source>
</evidence>
<proteinExistence type="predicted"/>
<accession>A0ACC2RGU1</accession>
<protein>
    <submittedName>
        <fullName evidence="1">Cytoskeletal protein binding protein</fullName>
    </submittedName>
</protein>
<comment type="caution">
    <text evidence="1">The sequence shown here is derived from an EMBL/GenBank/DDBJ whole genome shotgun (WGS) entry which is preliminary data.</text>
</comment>